<dbReference type="OrthoDB" id="39497at2759"/>
<feature type="region of interest" description="Disordered" evidence="5">
    <location>
        <begin position="536"/>
        <end position="604"/>
    </location>
</feature>
<keyword evidence="8" id="KW-1185">Reference proteome</keyword>
<feature type="region of interest" description="Disordered" evidence="5">
    <location>
        <begin position="465"/>
        <end position="486"/>
    </location>
</feature>
<evidence type="ECO:0000256" key="2">
    <source>
        <dbReference type="ARBA" id="ARBA00005643"/>
    </source>
</evidence>
<dbReference type="GeneID" id="30037584"/>
<feature type="compositionally biased region" description="Low complexity" evidence="5">
    <location>
        <begin position="1095"/>
        <end position="1116"/>
    </location>
</feature>
<dbReference type="CDD" id="cd04449">
    <property type="entry name" value="DEP_DEPDC5-like"/>
    <property type="match status" value="1"/>
</dbReference>
<sequence length="1412" mass="157709">MQVSKSDVEADLVELHFKDTYLTRADMWRISSSLIGKCVYFTQRHSYCDVVRPSIQNIFKKGHKTFSAYVGPSTKLVYRSESARMIYFIQMSSEMWNFVENGEVMFHKLVNSFLPEVFKRWRDQGAHHVVSIVLFTSVAVSRKSRGRLAQGEREPNTRDYFRVVVDQVHISKWNNIMATLRYEFARFAKDVLQSETGEIRGTILPAVKGNLLEAISFATSLVSSKFADRDLRRTGIQVLIVTPGTGIYDVDYNLLYQTSMKLLAIEIGIDLVCLSRPPLHVTPLFRYKNEQTGQVVNCIPSWLDISFWNSTETHAEQWIPRCKIYDIQMMGIMENEINAISIEWLNSPTPDKSLRNFMKDYDNSVYLSKAAISSQRLIEEAASTKTPSSLLRPKISSSEMNNRATSNQTLLRSVSLSIPATAIISSPAVEGNSSKNSTELLNNTMKRGTRISALTSLLSLGGYNTKGSRPSSPVIQPTTASQSIGTVSSLSDIQDIPSLSSGSTAIESTSSSRSVSTGAIPRTSSKLNIFAKAIGSNNNNNTVERTLSVSPSHSQTSRRPTLGSRQGSYNRGTMRPSTSPTTNSSSTALVGQESSSQPASETETVEGSNNYVWVVIDNPSNVAQSSVLNISNFGRWRNVFPPGVKRRAVKWRSLKSPAALPLATDLFPSVEEFAKKYTFQIYDVTLDAEKEDIMTPGDLLEEMVALRLHIGFQIVVGDRVSKVEAQRRPGGNPALIVQTIPEDYRGIRLYLKRSNQIHRLACDHYGTINVQLYTKADSEDLGVERSYHPLIKTRFESEYKSALGNFFNPGVRIVNWNGLDQTLAGYGDMMQESYKMFRIRFVLIPFDNVKSSSSSNAPVELTLNNERMTAEEMRLEGLKRIINTLYRGRYLTPEEKRLRKNIKKETSAPEIKFYTGDLGTFLLQLYEDCQIDATSDSTNANARKKNSFISKPNERLNRSIKLTPLAVEMQGERGIRFIDRRWHWKTHKNCFMGQEFVTWLIESFTDIFTVEEAIEYGNQLMKNGLFKHVEDRHSFLDGHYFYQVLPEFIVHPEKDKHEKVERSGWFSSKRSLGAMSDNSGSGSSVTPMTSGGSGNSTTGTIGADGSMSSASSQVGTSGAGGAGSSVFKRLHSRKPSGSSPVDDGQTGMIPILSRDSASSIVSNNTGISGANSENTEIPSADVSALPKILVSQVLKYDVDPTGRSRRQEFISVHIDKVHNPENAYHLRMEWLNTTPKLIEEAIVSLSRVGDRYGLRLVQVPMEEISALPNDSPFCSLLRCEFAVCPAYATQRQDPLYYQKYFLKKNNFVLDTHASSSLMKKEVEIQYSWGKPFYNFSQYIHETGTILAQIVGDGTFVFLINALQVSRTGIQIGPNSSLPSAKDLMLTMKAQCDDPVGLVQLFEEANKNINEET</sequence>
<dbReference type="PANTHER" id="PTHR13179:SF8">
    <property type="entry name" value="GATOR COMPLEX PROTEIN DEPDC5"/>
    <property type="match status" value="1"/>
</dbReference>
<proteinExistence type="inferred from homology"/>
<dbReference type="InterPro" id="IPR036388">
    <property type="entry name" value="WH-like_DNA-bd_sf"/>
</dbReference>
<feature type="domain" description="DEP" evidence="6">
    <location>
        <begin position="971"/>
        <end position="1046"/>
    </location>
</feature>
<dbReference type="InterPro" id="IPR036390">
    <property type="entry name" value="WH_DNA-bd_sf"/>
</dbReference>
<dbReference type="GO" id="GO:1990130">
    <property type="term" value="C:GATOR1 complex"/>
    <property type="evidence" value="ECO:0007669"/>
    <property type="project" value="TreeGrafter"/>
</dbReference>
<dbReference type="Gene3D" id="1.10.10.10">
    <property type="entry name" value="Winged helix-like DNA-binding domain superfamily/Winged helix DNA-binding domain"/>
    <property type="match status" value="1"/>
</dbReference>
<feature type="compositionally biased region" description="Low complexity" evidence="5">
    <location>
        <begin position="576"/>
        <end position="587"/>
    </location>
</feature>
<dbReference type="GO" id="GO:0035556">
    <property type="term" value="P:intracellular signal transduction"/>
    <property type="evidence" value="ECO:0007669"/>
    <property type="project" value="InterPro"/>
</dbReference>
<evidence type="ECO:0000313" key="8">
    <source>
        <dbReference type="Proteomes" id="UP000189580"/>
    </source>
</evidence>
<feature type="region of interest" description="Disordered" evidence="5">
    <location>
        <begin position="1074"/>
        <end position="1155"/>
    </location>
</feature>
<dbReference type="Proteomes" id="UP000189580">
    <property type="component" value="Chromosome a"/>
</dbReference>
<dbReference type="KEGG" id="slb:AWJ20_540"/>
<dbReference type="PROSITE" id="PS50186">
    <property type="entry name" value="DEP"/>
    <property type="match status" value="1"/>
</dbReference>
<evidence type="ECO:0000259" key="6">
    <source>
        <dbReference type="PROSITE" id="PS50186"/>
    </source>
</evidence>
<dbReference type="EMBL" id="CP014501">
    <property type="protein sequence ID" value="ANB12291.1"/>
    <property type="molecule type" value="Genomic_DNA"/>
</dbReference>
<comment type="similarity">
    <text evidence="2">Belongs to the IML1 family.</text>
</comment>
<comment type="subcellular location">
    <subcellularLocation>
        <location evidence="1">Vacuole membrane</location>
        <topology evidence="1">Peripheral membrane protein</topology>
    </subcellularLocation>
</comment>
<organism evidence="7 8">
    <name type="scientific">Sugiyamaella lignohabitans</name>
    <dbReference type="NCBI Taxonomy" id="796027"/>
    <lineage>
        <taxon>Eukaryota</taxon>
        <taxon>Fungi</taxon>
        <taxon>Dikarya</taxon>
        <taxon>Ascomycota</taxon>
        <taxon>Saccharomycotina</taxon>
        <taxon>Dipodascomycetes</taxon>
        <taxon>Dipodascales</taxon>
        <taxon>Trichomonascaceae</taxon>
        <taxon>Sugiyamaella</taxon>
    </lineage>
</organism>
<dbReference type="RefSeq" id="XP_018734768.1">
    <property type="nucleotide sequence ID" value="XM_018882485.1"/>
</dbReference>
<feature type="compositionally biased region" description="Polar residues" evidence="5">
    <location>
        <begin position="1074"/>
        <end position="1088"/>
    </location>
</feature>
<evidence type="ECO:0000256" key="4">
    <source>
        <dbReference type="ARBA" id="ARBA00021881"/>
    </source>
</evidence>
<protein>
    <recommendedName>
        <fullName evidence="3">Vacuolar membrane-associated protein IML1</fullName>
    </recommendedName>
    <alternativeName>
        <fullName evidence="4">Vacuolar membrane-associated protein iml1</fullName>
    </alternativeName>
</protein>
<dbReference type="GO" id="GO:1904262">
    <property type="term" value="P:negative regulation of TORC1 signaling"/>
    <property type="evidence" value="ECO:0007669"/>
    <property type="project" value="TreeGrafter"/>
</dbReference>
<evidence type="ECO:0000256" key="1">
    <source>
        <dbReference type="ARBA" id="ARBA00004148"/>
    </source>
</evidence>
<evidence type="ECO:0000256" key="3">
    <source>
        <dbReference type="ARBA" id="ARBA00018529"/>
    </source>
</evidence>
<feature type="compositionally biased region" description="Polar residues" evidence="5">
    <location>
        <begin position="536"/>
        <end position="571"/>
    </location>
</feature>
<evidence type="ECO:0000256" key="5">
    <source>
        <dbReference type="SAM" id="MobiDB-lite"/>
    </source>
</evidence>
<dbReference type="InterPro" id="IPR048255">
    <property type="entry name" value="IML1_N"/>
</dbReference>
<dbReference type="InterPro" id="IPR027244">
    <property type="entry name" value="IML1"/>
</dbReference>
<dbReference type="GO" id="GO:0005096">
    <property type="term" value="F:GTPase activator activity"/>
    <property type="evidence" value="ECO:0007669"/>
    <property type="project" value="InterPro"/>
</dbReference>
<dbReference type="PANTHER" id="PTHR13179">
    <property type="entry name" value="DEP DOMAIN CONTAINING PROTEIN 5"/>
    <property type="match status" value="1"/>
</dbReference>
<evidence type="ECO:0000313" key="7">
    <source>
        <dbReference type="EMBL" id="ANB12291.1"/>
    </source>
</evidence>
<accession>A0A167CZG2</accession>
<dbReference type="InterPro" id="IPR000591">
    <property type="entry name" value="DEP_dom"/>
</dbReference>
<dbReference type="SUPFAM" id="SSF46785">
    <property type="entry name" value="Winged helix' DNA-binding domain"/>
    <property type="match status" value="1"/>
</dbReference>
<dbReference type="Pfam" id="PF00610">
    <property type="entry name" value="DEP"/>
    <property type="match status" value="1"/>
</dbReference>
<gene>
    <name evidence="7" type="primary">IML1</name>
    <name evidence="7" type="ORF">AWJ20_540</name>
</gene>
<name>A0A167CZG2_9ASCO</name>
<feature type="compositionally biased region" description="Polar residues" evidence="5">
    <location>
        <begin position="588"/>
        <end position="604"/>
    </location>
</feature>
<dbReference type="Pfam" id="PF12257">
    <property type="entry name" value="IML1"/>
    <property type="match status" value="1"/>
</dbReference>
<reference evidence="7 8" key="1">
    <citation type="submission" date="2016-02" db="EMBL/GenBank/DDBJ databases">
        <title>Complete genome sequence and transcriptome regulation of the pentose utilising yeast Sugiyamaella lignohabitans.</title>
        <authorList>
            <person name="Bellasio M."/>
            <person name="Peymann A."/>
            <person name="Valli M."/>
            <person name="Sipitzky M."/>
            <person name="Graf A."/>
            <person name="Sauer M."/>
            <person name="Marx H."/>
            <person name="Mattanovich D."/>
        </authorList>
    </citation>
    <scope>NUCLEOTIDE SEQUENCE [LARGE SCALE GENOMIC DNA]</scope>
    <source>
        <strain evidence="7 8">CBS 10342</strain>
    </source>
</reference>
<dbReference type="GO" id="GO:0005774">
    <property type="term" value="C:vacuolar membrane"/>
    <property type="evidence" value="ECO:0007669"/>
    <property type="project" value="UniProtKB-SubCell"/>
</dbReference>
<dbReference type="GO" id="GO:0010508">
    <property type="term" value="P:positive regulation of autophagy"/>
    <property type="evidence" value="ECO:0007669"/>
    <property type="project" value="TreeGrafter"/>
</dbReference>
<dbReference type="SMART" id="SM00049">
    <property type="entry name" value="DEP"/>
    <property type="match status" value="1"/>
</dbReference>